<dbReference type="GO" id="GO:0008324">
    <property type="term" value="F:monoatomic cation transmembrane transporter activity"/>
    <property type="evidence" value="ECO:0007669"/>
    <property type="project" value="InterPro"/>
</dbReference>
<sequence>MTKLLIKRFIKDYENTQNSDVRTAYGKFSSIVGIVCNAILFISKLIVGTLSASVSITADAVNNLSDASSSIISLLGFKLASRPADEEHPYGHGRYEYLSGLMVAVLIMVIGVELFKSSLDKVLHPSAVEFSWVTVGVLAFSILLKTWMALFNTKTGKMINSNTLIATAADSRNDVITTGAVLVAAILSHFVGFELDGWMGLGVAVFILYSGFGLVKDTLDPMLGKAPEDEQVEEIRQKILSYPGVLGTHDLMVHDYGPGRQFASVHVEMAAEGDAMKNHDVIDNIERDFMNDEGLHMIVHFDPISTKDNTVNDLRIWIGEKVKEIDERLTIHDLRIVYGITHTNVIFDCVVPHNMDMTDKEVKKAINDMVKEKYPTYYCVITIDKSYAAMPH</sequence>
<accession>A0AAE3J8M6</accession>
<comment type="subcellular location">
    <subcellularLocation>
        <location evidence="1">Membrane</location>
        <topology evidence="1">Multi-pass membrane protein</topology>
    </subcellularLocation>
</comment>
<protein>
    <submittedName>
        <fullName evidence="10">Cation diffusion facilitator family transporter</fullName>
    </submittedName>
</protein>
<dbReference type="SUPFAM" id="SSF160240">
    <property type="entry name" value="Cation efflux protein cytoplasmic domain-like"/>
    <property type="match status" value="2"/>
</dbReference>
<dbReference type="PANTHER" id="PTHR43840">
    <property type="entry name" value="MITOCHONDRIAL METAL TRANSPORTER 1-RELATED"/>
    <property type="match status" value="1"/>
</dbReference>
<dbReference type="Pfam" id="PF01545">
    <property type="entry name" value="Cation_efflux"/>
    <property type="match status" value="1"/>
</dbReference>
<dbReference type="InterPro" id="IPR058533">
    <property type="entry name" value="Cation_efflux_TM"/>
</dbReference>
<evidence type="ECO:0000259" key="9">
    <source>
        <dbReference type="Pfam" id="PF16916"/>
    </source>
</evidence>
<gene>
    <name evidence="10" type="ORF">LKE05_04020</name>
</gene>
<comment type="caution">
    <text evidence="10">The sequence shown here is derived from an EMBL/GenBank/DDBJ whole genome shotgun (WGS) entry which is preliminary data.</text>
</comment>
<comment type="similarity">
    <text evidence="2">Belongs to the cation diffusion facilitator (CDF) transporter (TC 2.A.4) family.</text>
</comment>
<dbReference type="FunFam" id="1.20.1510.10:FF:000006">
    <property type="entry name" value="Divalent cation efflux transporter"/>
    <property type="match status" value="1"/>
</dbReference>
<dbReference type="Proteomes" id="UP001198242">
    <property type="component" value="Unassembled WGS sequence"/>
</dbReference>
<dbReference type="InterPro" id="IPR027469">
    <property type="entry name" value="Cation_efflux_TMD_sf"/>
</dbReference>
<evidence type="ECO:0000256" key="2">
    <source>
        <dbReference type="ARBA" id="ARBA00008114"/>
    </source>
</evidence>
<feature type="transmembrane region" description="Helical" evidence="7">
    <location>
        <begin position="197"/>
        <end position="215"/>
    </location>
</feature>
<keyword evidence="5 7" id="KW-1133">Transmembrane helix</keyword>
<evidence type="ECO:0000313" key="11">
    <source>
        <dbReference type="Proteomes" id="UP001198242"/>
    </source>
</evidence>
<dbReference type="InterPro" id="IPR036837">
    <property type="entry name" value="Cation_efflux_CTD_sf"/>
</dbReference>
<dbReference type="Gene3D" id="1.20.1510.10">
    <property type="entry name" value="Cation efflux protein transmembrane domain"/>
    <property type="match status" value="1"/>
</dbReference>
<dbReference type="RefSeq" id="WP_308455999.1">
    <property type="nucleotide sequence ID" value="NZ_JAJEQM010000003.1"/>
</dbReference>
<keyword evidence="4 7" id="KW-0812">Transmembrane</keyword>
<dbReference type="SUPFAM" id="SSF161111">
    <property type="entry name" value="Cation efflux protein transmembrane domain-like"/>
    <property type="match status" value="1"/>
</dbReference>
<feature type="domain" description="Cation efflux protein cytoplasmic" evidence="9">
    <location>
        <begin position="227"/>
        <end position="303"/>
    </location>
</feature>
<evidence type="ECO:0000256" key="4">
    <source>
        <dbReference type="ARBA" id="ARBA00022692"/>
    </source>
</evidence>
<dbReference type="PANTHER" id="PTHR43840:SF15">
    <property type="entry name" value="MITOCHONDRIAL METAL TRANSPORTER 1-RELATED"/>
    <property type="match status" value="1"/>
</dbReference>
<feature type="transmembrane region" description="Helical" evidence="7">
    <location>
        <begin position="130"/>
        <end position="152"/>
    </location>
</feature>
<dbReference type="Pfam" id="PF16916">
    <property type="entry name" value="ZT_dimer"/>
    <property type="match status" value="1"/>
</dbReference>
<evidence type="ECO:0000256" key="7">
    <source>
        <dbReference type="SAM" id="Phobius"/>
    </source>
</evidence>
<dbReference type="AlphaFoldDB" id="A0AAE3J8M6"/>
<evidence type="ECO:0000256" key="5">
    <source>
        <dbReference type="ARBA" id="ARBA00022989"/>
    </source>
</evidence>
<keyword evidence="3" id="KW-0813">Transport</keyword>
<reference evidence="10 11" key="1">
    <citation type="submission" date="2021-10" db="EMBL/GenBank/DDBJ databases">
        <title>Anaerobic single-cell dispensing facilitates the cultivation of human gut bacteria.</title>
        <authorList>
            <person name="Afrizal A."/>
        </authorList>
    </citation>
    <scope>NUCLEOTIDE SEQUENCE [LARGE SCALE GENOMIC DNA]</scope>
    <source>
        <strain evidence="10 11">CLA-AA-H232</strain>
    </source>
</reference>
<evidence type="ECO:0000313" key="10">
    <source>
        <dbReference type="EMBL" id="MCC2209963.1"/>
    </source>
</evidence>
<evidence type="ECO:0000256" key="3">
    <source>
        <dbReference type="ARBA" id="ARBA00022448"/>
    </source>
</evidence>
<proteinExistence type="inferred from homology"/>
<feature type="transmembrane region" description="Helical" evidence="7">
    <location>
        <begin position="173"/>
        <end position="191"/>
    </location>
</feature>
<dbReference type="NCBIfam" id="TIGR01297">
    <property type="entry name" value="CDF"/>
    <property type="match status" value="1"/>
</dbReference>
<dbReference type="InterPro" id="IPR002524">
    <property type="entry name" value="Cation_efflux"/>
</dbReference>
<evidence type="ECO:0000256" key="1">
    <source>
        <dbReference type="ARBA" id="ARBA00004141"/>
    </source>
</evidence>
<keyword evidence="6 7" id="KW-0472">Membrane</keyword>
<feature type="domain" description="Cation efflux protein transmembrane" evidence="8">
    <location>
        <begin position="31"/>
        <end position="220"/>
    </location>
</feature>
<dbReference type="Gene3D" id="3.30.70.1350">
    <property type="entry name" value="Cation efflux protein, cytoplasmic domain"/>
    <property type="match status" value="1"/>
</dbReference>
<dbReference type="InterPro" id="IPR050291">
    <property type="entry name" value="CDF_Transporter"/>
</dbReference>
<dbReference type="EMBL" id="JAJEQM010000003">
    <property type="protein sequence ID" value="MCC2209963.1"/>
    <property type="molecule type" value="Genomic_DNA"/>
</dbReference>
<feature type="transmembrane region" description="Helical" evidence="7">
    <location>
        <begin position="97"/>
        <end position="115"/>
    </location>
</feature>
<organism evidence="10 11">
    <name type="scientific">Hominilimicola fabiformis</name>
    <dbReference type="NCBI Taxonomy" id="2885356"/>
    <lineage>
        <taxon>Bacteria</taxon>
        <taxon>Bacillati</taxon>
        <taxon>Bacillota</taxon>
        <taxon>Clostridia</taxon>
        <taxon>Eubacteriales</taxon>
        <taxon>Oscillospiraceae</taxon>
        <taxon>Hominilimicola</taxon>
    </lineage>
</organism>
<evidence type="ECO:0000256" key="6">
    <source>
        <dbReference type="ARBA" id="ARBA00023136"/>
    </source>
</evidence>
<keyword evidence="11" id="KW-1185">Reference proteome</keyword>
<dbReference type="InterPro" id="IPR027470">
    <property type="entry name" value="Cation_efflux_CTD"/>
</dbReference>
<evidence type="ECO:0000259" key="8">
    <source>
        <dbReference type="Pfam" id="PF01545"/>
    </source>
</evidence>
<name>A0AAE3J8M6_9FIRM</name>
<dbReference type="GO" id="GO:0016020">
    <property type="term" value="C:membrane"/>
    <property type="evidence" value="ECO:0007669"/>
    <property type="project" value="UniProtKB-SubCell"/>
</dbReference>